<dbReference type="InterPro" id="IPR011990">
    <property type="entry name" value="TPR-like_helical_dom_sf"/>
</dbReference>
<evidence type="ECO:0000256" key="2">
    <source>
        <dbReference type="ARBA" id="ARBA00023125"/>
    </source>
</evidence>
<dbReference type="InterPro" id="IPR001867">
    <property type="entry name" value="OmpR/PhoB-type_DNA-bd"/>
</dbReference>
<dbReference type="Gene3D" id="1.25.40.10">
    <property type="entry name" value="Tetratricopeptide repeat domain"/>
    <property type="match status" value="2"/>
</dbReference>
<dbReference type="PANTHER" id="PTHR47691">
    <property type="entry name" value="REGULATOR-RELATED"/>
    <property type="match status" value="1"/>
</dbReference>
<dbReference type="SMART" id="SM00862">
    <property type="entry name" value="Trans_reg_C"/>
    <property type="match status" value="1"/>
</dbReference>
<dbReference type="RefSeq" id="WP_194694855.1">
    <property type="nucleotide sequence ID" value="NZ_JADKPO010000002.1"/>
</dbReference>
<comment type="caution">
    <text evidence="5">The sequence shown here is derived from an EMBL/GenBank/DDBJ whole genome shotgun (WGS) entry which is preliminary data.</text>
</comment>
<organism evidence="5 6">
    <name type="scientific">Nocardioides agariphilus</name>
    <dbReference type="NCBI Taxonomy" id="433664"/>
    <lineage>
        <taxon>Bacteria</taxon>
        <taxon>Bacillati</taxon>
        <taxon>Actinomycetota</taxon>
        <taxon>Actinomycetes</taxon>
        <taxon>Propionibacteriales</taxon>
        <taxon>Nocardioidaceae</taxon>
        <taxon>Nocardioides</taxon>
    </lineage>
</organism>
<proteinExistence type="inferred from homology"/>
<dbReference type="PANTHER" id="PTHR47691:SF3">
    <property type="entry name" value="HTH-TYPE TRANSCRIPTIONAL REGULATOR RV0890C-RELATED"/>
    <property type="match status" value="1"/>
</dbReference>
<dbReference type="GO" id="GO:0006355">
    <property type="term" value="P:regulation of DNA-templated transcription"/>
    <property type="evidence" value="ECO:0007669"/>
    <property type="project" value="InterPro"/>
</dbReference>
<gene>
    <name evidence="5" type="ORF">ISU10_02905</name>
</gene>
<dbReference type="EMBL" id="JADKPO010000002">
    <property type="protein sequence ID" value="MBF4766713.1"/>
    <property type="molecule type" value="Genomic_DNA"/>
</dbReference>
<comment type="similarity">
    <text evidence="1">Belongs to the AfsR/DnrI/RedD regulatory family.</text>
</comment>
<keyword evidence="2" id="KW-0238">DNA-binding</keyword>
<dbReference type="Proteomes" id="UP000660668">
    <property type="component" value="Unassembled WGS sequence"/>
</dbReference>
<dbReference type="SUPFAM" id="SSF52540">
    <property type="entry name" value="P-loop containing nucleoside triphosphate hydrolases"/>
    <property type="match status" value="1"/>
</dbReference>
<dbReference type="Pfam" id="PF03704">
    <property type="entry name" value="BTAD"/>
    <property type="match status" value="1"/>
</dbReference>
<protein>
    <recommendedName>
        <fullName evidence="7">ATPase</fullName>
    </recommendedName>
</protein>
<dbReference type="GO" id="GO:0003677">
    <property type="term" value="F:DNA binding"/>
    <property type="evidence" value="ECO:0007669"/>
    <property type="project" value="UniProtKB-KW"/>
</dbReference>
<dbReference type="InterPro" id="IPR027417">
    <property type="entry name" value="P-loop_NTPase"/>
</dbReference>
<dbReference type="SMART" id="SM01043">
    <property type="entry name" value="BTAD"/>
    <property type="match status" value="1"/>
</dbReference>
<evidence type="ECO:0000259" key="3">
    <source>
        <dbReference type="SMART" id="SM00862"/>
    </source>
</evidence>
<evidence type="ECO:0008006" key="7">
    <source>
        <dbReference type="Google" id="ProtNLM"/>
    </source>
</evidence>
<accession>A0A930VHG5</accession>
<dbReference type="AlphaFoldDB" id="A0A930VHG5"/>
<evidence type="ECO:0000313" key="6">
    <source>
        <dbReference type="Proteomes" id="UP000660668"/>
    </source>
</evidence>
<evidence type="ECO:0000256" key="1">
    <source>
        <dbReference type="ARBA" id="ARBA00005820"/>
    </source>
</evidence>
<evidence type="ECO:0000259" key="4">
    <source>
        <dbReference type="SMART" id="SM01043"/>
    </source>
</evidence>
<feature type="domain" description="OmpR/PhoB-type" evidence="3">
    <location>
        <begin position="15"/>
        <end position="95"/>
    </location>
</feature>
<dbReference type="PRINTS" id="PR00364">
    <property type="entry name" value="DISEASERSIST"/>
</dbReference>
<dbReference type="SUPFAM" id="SSF48452">
    <property type="entry name" value="TPR-like"/>
    <property type="match status" value="2"/>
</dbReference>
<dbReference type="Gene3D" id="1.10.10.10">
    <property type="entry name" value="Winged helix-like DNA-binding domain superfamily/Winged helix DNA-binding domain"/>
    <property type="match status" value="1"/>
</dbReference>
<sequence>MRLDVVGGPTVTGPGGIVAGGQLGGRRAHVVLVALALEGGILSGERLADLVWHDRPPTTWPVALRGVVGGLRAVLRTVGIDDSAFLQTVPGGYRLAPDVTVDVVEADLLLDRADEAIRDGRPRAARDVVARLTRWRGADVLPDAESGWLQVHRERVDTVARRAWDLTVESASADGDHRQAVASAQQWVSLAPLDERAHRALIAALDSAGDRAGAVRAYEACRSLLADELGVDPTRETVEVYLKALGDQRSLSQAPVPRATTTFHGRADEAEELSGHLLEPGLVTVVGPAGVGKSRVAAEVAQALVAKGAREVRWVPLEVVAEQELVGASVAMALGVPPGDDPVQSVVGELSPYGPLLLVLDGCETALDGVATLAGALVAGCPQLTLLTTSRIPLGLQDEVVVRLAPWPVPDVETDVPAAGPALDLLVARSGEGSDAVRHADAAIVDSLLRHCGGIPLAVELVAAQLSTMAPGDLADRLDQLLHSDDDPVRGVASSSYALLSDEEAEVFRRFAALDGEVGLGLATQVLAGGSVTGPRVVRILGQLVAFGLLRVDRGSERWRWSQDDELHRYARELLSGADQADEEAATFARLAGAVRAVLPDDPRAAPGAYAEQVTAMLASVRSLLAAAVDGRADGAAGLELVFRLHRYWAATSLGEGRFWLGRLLEAESTREESTWRPYATYALGYLEYWAGDSDQAIPRLRLAAELLTGVDDQYVARTLVFLAGLLDDTDHPAEAVAVIRRSIGIAEQFGPELRMPTLMGLGSLLSERGDPEAAEHAARAIEVCRASGEADQLRMALPTAAMICWMVGADDQARAYVAEAMPLHDAGPRIAKVVLYSAAAGLALASGDASTAAELAATADADGTELGVERELPLARAISARALLELGDLVGAADRACAALEAAMTISYDFPLAIGLETAALVADAAAAGTPEQRAWLLDNAAELRRRGDRPPPASMPTPAPLDDVAAASYEPLDARAAASLARKILADL</sequence>
<name>A0A930VHG5_9ACTN</name>
<feature type="domain" description="Bacterial transcriptional activator" evidence="4">
    <location>
        <begin position="101"/>
        <end position="245"/>
    </location>
</feature>
<dbReference type="InterPro" id="IPR036388">
    <property type="entry name" value="WH-like_DNA-bd_sf"/>
</dbReference>
<dbReference type="GO" id="GO:0000160">
    <property type="term" value="P:phosphorelay signal transduction system"/>
    <property type="evidence" value="ECO:0007669"/>
    <property type="project" value="InterPro"/>
</dbReference>
<evidence type="ECO:0000313" key="5">
    <source>
        <dbReference type="EMBL" id="MBF4766713.1"/>
    </source>
</evidence>
<reference evidence="5" key="1">
    <citation type="submission" date="2020-11" db="EMBL/GenBank/DDBJ databases">
        <title>Nocardioides cynanchi sp. nov., isolated from soil of rhizosphere of Cynanchum wilfordii.</title>
        <authorList>
            <person name="Lee J.-S."/>
            <person name="Suh M.K."/>
            <person name="Kim J.-S."/>
        </authorList>
    </citation>
    <scope>NUCLEOTIDE SEQUENCE</scope>
    <source>
        <strain evidence="5">KCTC 19276</strain>
    </source>
</reference>
<dbReference type="InterPro" id="IPR005158">
    <property type="entry name" value="BTAD"/>
</dbReference>
<keyword evidence="6" id="KW-1185">Reference proteome</keyword>